<reference evidence="2 3" key="1">
    <citation type="submission" date="2015-09" db="EMBL/GenBank/DDBJ databases">
        <title>Spore heat resistance.</title>
        <authorList>
            <person name="Boekhorst J."/>
            <person name="Berendsen E.M."/>
            <person name="Wells-Bennik M.H."/>
            <person name="Kuipers O.P."/>
        </authorList>
    </citation>
    <scope>NUCLEOTIDE SEQUENCE [LARGE SCALE GENOMIC DNA]</scope>
    <source>
        <strain evidence="2 3">B4122</strain>
    </source>
</reference>
<dbReference type="EMBL" id="LJZV01000001">
    <property type="protein sequence ID" value="KZD95074.1"/>
    <property type="molecule type" value="Genomic_DNA"/>
</dbReference>
<keyword evidence="1" id="KW-0812">Transmembrane</keyword>
<accession>A0AAP1EA03</accession>
<keyword evidence="1" id="KW-1133">Transmembrane helix</keyword>
<protein>
    <submittedName>
        <fullName evidence="2">Uncharacterized protein</fullName>
    </submittedName>
</protein>
<dbReference type="Proteomes" id="UP000076442">
    <property type="component" value="Unassembled WGS sequence"/>
</dbReference>
<comment type="caution">
    <text evidence="2">The sequence shown here is derived from an EMBL/GenBank/DDBJ whole genome shotgun (WGS) entry which is preliminary data.</text>
</comment>
<dbReference type="AlphaFoldDB" id="A0AAP1EA03"/>
<evidence type="ECO:0000256" key="1">
    <source>
        <dbReference type="SAM" id="Phobius"/>
    </source>
</evidence>
<organism evidence="2 3">
    <name type="scientific">Bacillus subtilis</name>
    <dbReference type="NCBI Taxonomy" id="1423"/>
    <lineage>
        <taxon>Bacteria</taxon>
        <taxon>Bacillati</taxon>
        <taxon>Bacillota</taxon>
        <taxon>Bacilli</taxon>
        <taxon>Bacillales</taxon>
        <taxon>Bacillaceae</taxon>
        <taxon>Bacillus</taxon>
    </lineage>
</organism>
<evidence type="ECO:0000313" key="3">
    <source>
        <dbReference type="Proteomes" id="UP000076442"/>
    </source>
</evidence>
<keyword evidence="1" id="KW-0472">Membrane</keyword>
<gene>
    <name evidence="2" type="ORF">B4122_0046</name>
</gene>
<name>A0AAP1EA03_BACIU</name>
<feature type="transmembrane region" description="Helical" evidence="1">
    <location>
        <begin position="21"/>
        <end position="44"/>
    </location>
</feature>
<proteinExistence type="predicted"/>
<evidence type="ECO:0000313" key="2">
    <source>
        <dbReference type="EMBL" id="KZD95074.1"/>
    </source>
</evidence>
<sequence>MKSKSIFKKEISMKKLTIFSGGLGVVFSVLAQLFAVTLTLWGIYGF</sequence>